<protein>
    <submittedName>
        <fullName evidence="2">Uncharacterized protein</fullName>
    </submittedName>
</protein>
<comment type="caution">
    <text evidence="2">The sequence shown here is derived from an EMBL/GenBank/DDBJ whole genome shotgun (WGS) entry which is preliminary data.</text>
</comment>
<accession>A0AAE1DPL7</accession>
<evidence type="ECO:0000313" key="2">
    <source>
        <dbReference type="EMBL" id="KAK3778214.1"/>
    </source>
</evidence>
<dbReference type="AlphaFoldDB" id="A0AAE1DPL7"/>
<name>A0AAE1DPL7_9GAST</name>
<organism evidence="2 3">
    <name type="scientific">Elysia crispata</name>
    <name type="common">lettuce slug</name>
    <dbReference type="NCBI Taxonomy" id="231223"/>
    <lineage>
        <taxon>Eukaryota</taxon>
        <taxon>Metazoa</taxon>
        <taxon>Spiralia</taxon>
        <taxon>Lophotrochozoa</taxon>
        <taxon>Mollusca</taxon>
        <taxon>Gastropoda</taxon>
        <taxon>Heterobranchia</taxon>
        <taxon>Euthyneura</taxon>
        <taxon>Panpulmonata</taxon>
        <taxon>Sacoglossa</taxon>
        <taxon>Placobranchoidea</taxon>
        <taxon>Plakobranchidae</taxon>
        <taxon>Elysia</taxon>
    </lineage>
</organism>
<feature type="region of interest" description="Disordered" evidence="1">
    <location>
        <begin position="1"/>
        <end position="28"/>
    </location>
</feature>
<sequence>MRNSLKLRSGRCSAPLNESDSPAPSWTRRDRRGISLALCPVRAVSALCSAPYSLKISRLLAPGEQFDTSELVNPDWTSRDNTMPLARLLRLTHQVLKTADWSDVSQLIERQARTCADNNTMRLTSLT</sequence>
<proteinExistence type="predicted"/>
<gene>
    <name evidence="2" type="ORF">RRG08_060141</name>
</gene>
<evidence type="ECO:0000256" key="1">
    <source>
        <dbReference type="SAM" id="MobiDB-lite"/>
    </source>
</evidence>
<reference evidence="2" key="1">
    <citation type="journal article" date="2023" name="G3 (Bethesda)">
        <title>A reference genome for the long-term kleptoplast-retaining sea slug Elysia crispata morphotype clarki.</title>
        <authorList>
            <person name="Eastman K.E."/>
            <person name="Pendleton A.L."/>
            <person name="Shaikh M.A."/>
            <person name="Suttiyut T."/>
            <person name="Ogas R."/>
            <person name="Tomko P."/>
            <person name="Gavelis G."/>
            <person name="Widhalm J.R."/>
            <person name="Wisecaver J.H."/>
        </authorList>
    </citation>
    <scope>NUCLEOTIDE SEQUENCE</scope>
    <source>
        <strain evidence="2">ECLA1</strain>
    </source>
</reference>
<dbReference type="Proteomes" id="UP001283361">
    <property type="component" value="Unassembled WGS sequence"/>
</dbReference>
<evidence type="ECO:0000313" key="3">
    <source>
        <dbReference type="Proteomes" id="UP001283361"/>
    </source>
</evidence>
<keyword evidence="3" id="KW-1185">Reference proteome</keyword>
<dbReference type="EMBL" id="JAWDGP010002984">
    <property type="protein sequence ID" value="KAK3778214.1"/>
    <property type="molecule type" value="Genomic_DNA"/>
</dbReference>